<feature type="transmembrane region" description="Helical" evidence="2">
    <location>
        <begin position="137"/>
        <end position="163"/>
    </location>
</feature>
<protein>
    <recommendedName>
        <fullName evidence="3">HTH psq-type domain-containing protein</fullName>
    </recommendedName>
</protein>
<dbReference type="InterPro" id="IPR029021">
    <property type="entry name" value="Prot-tyrosine_phosphatase-like"/>
</dbReference>
<dbReference type="Pfam" id="PF04218">
    <property type="entry name" value="CENP-B_N"/>
    <property type="match status" value="1"/>
</dbReference>
<dbReference type="EMBL" id="KB291981">
    <property type="protein sequence ID" value="ELU18337.1"/>
    <property type="molecule type" value="Genomic_DNA"/>
</dbReference>
<evidence type="ECO:0000256" key="1">
    <source>
        <dbReference type="SAM" id="MobiDB-lite"/>
    </source>
</evidence>
<organism evidence="4">
    <name type="scientific">Capitella teleta</name>
    <name type="common">Polychaete worm</name>
    <dbReference type="NCBI Taxonomy" id="283909"/>
    <lineage>
        <taxon>Eukaryota</taxon>
        <taxon>Metazoa</taxon>
        <taxon>Spiralia</taxon>
        <taxon>Lophotrochozoa</taxon>
        <taxon>Annelida</taxon>
        <taxon>Polychaeta</taxon>
        <taxon>Sedentaria</taxon>
        <taxon>Scolecida</taxon>
        <taxon>Capitellidae</taxon>
        <taxon>Capitella</taxon>
    </lineage>
</organism>
<keyword evidence="2" id="KW-0812">Transmembrane</keyword>
<evidence type="ECO:0000259" key="3">
    <source>
        <dbReference type="Pfam" id="PF04218"/>
    </source>
</evidence>
<gene>
    <name evidence="4" type="ORF">CAPTEDRAFT_191984</name>
</gene>
<evidence type="ECO:0000313" key="4">
    <source>
        <dbReference type="EMBL" id="ELU18337.1"/>
    </source>
</evidence>
<keyword evidence="6" id="KW-1185">Reference proteome</keyword>
<dbReference type="EMBL" id="AMQN01016351">
    <property type="status" value="NOT_ANNOTATED_CDS"/>
    <property type="molecule type" value="Genomic_DNA"/>
</dbReference>
<dbReference type="EMBL" id="AMQN01016350">
    <property type="status" value="NOT_ANNOTATED_CDS"/>
    <property type="molecule type" value="Genomic_DNA"/>
</dbReference>
<dbReference type="Proteomes" id="UP000014760">
    <property type="component" value="Unassembled WGS sequence"/>
</dbReference>
<dbReference type="EMBL" id="AMQN01016352">
    <property type="status" value="NOT_ANNOTATED_CDS"/>
    <property type="molecule type" value="Genomic_DNA"/>
</dbReference>
<dbReference type="HOGENOM" id="CLU_698770_0_0_1"/>
<dbReference type="Gene3D" id="1.10.10.60">
    <property type="entry name" value="Homeodomain-like"/>
    <property type="match status" value="1"/>
</dbReference>
<keyword evidence="2" id="KW-1133">Transmembrane helix</keyword>
<reference evidence="5" key="3">
    <citation type="submission" date="2015-06" db="UniProtKB">
        <authorList>
            <consortium name="EnsemblMetazoa"/>
        </authorList>
    </citation>
    <scope>IDENTIFICATION</scope>
</reference>
<reference evidence="6" key="1">
    <citation type="submission" date="2012-12" db="EMBL/GenBank/DDBJ databases">
        <authorList>
            <person name="Hellsten U."/>
            <person name="Grimwood J."/>
            <person name="Chapman J.A."/>
            <person name="Shapiro H."/>
            <person name="Aerts A."/>
            <person name="Otillar R.P."/>
            <person name="Terry A.Y."/>
            <person name="Boore J.L."/>
            <person name="Simakov O."/>
            <person name="Marletaz F."/>
            <person name="Cho S.-J."/>
            <person name="Edsinger-Gonzales E."/>
            <person name="Havlak P."/>
            <person name="Kuo D.-H."/>
            <person name="Larsson T."/>
            <person name="Lv J."/>
            <person name="Arendt D."/>
            <person name="Savage R."/>
            <person name="Osoegawa K."/>
            <person name="de Jong P."/>
            <person name="Lindberg D.R."/>
            <person name="Seaver E.C."/>
            <person name="Weisblat D.A."/>
            <person name="Putnam N.H."/>
            <person name="Grigoriev I.V."/>
            <person name="Rokhsar D.S."/>
        </authorList>
    </citation>
    <scope>NUCLEOTIDE SEQUENCE</scope>
    <source>
        <strain evidence="6">I ESC-2004</strain>
    </source>
</reference>
<dbReference type="AlphaFoldDB" id="R7VIH0"/>
<dbReference type="EnsemblMetazoa" id="CapteT191984">
    <property type="protein sequence ID" value="CapteP191984"/>
    <property type="gene ID" value="CapteG191984"/>
</dbReference>
<dbReference type="GO" id="GO:0003677">
    <property type="term" value="F:DNA binding"/>
    <property type="evidence" value="ECO:0007669"/>
    <property type="project" value="InterPro"/>
</dbReference>
<dbReference type="InterPro" id="IPR009057">
    <property type="entry name" value="Homeodomain-like_sf"/>
</dbReference>
<evidence type="ECO:0000313" key="6">
    <source>
        <dbReference type="Proteomes" id="UP000014760"/>
    </source>
</evidence>
<dbReference type="SUPFAM" id="SSF46689">
    <property type="entry name" value="Homeodomain-like"/>
    <property type="match status" value="1"/>
</dbReference>
<dbReference type="InterPro" id="IPR007889">
    <property type="entry name" value="HTH_Psq"/>
</dbReference>
<sequence length="395" mass="44166">MNTFLNRQRNNTTLDQKVQAIEEAEREGKKINIGRSMACQKNTLSTWIKTADKIKAACRDSGVASNIGFKSRKWIVVFVSTYNRWSVEAGTECHCGNNYDYDKHGLTPDECNRECRNYANEINSLLDPSEKSPTNPLIGIIIGTVVSLLFILAAAVMVGVCFIKRRKEVEKNAYTSAKVPDTETMETVEYEELRDVPHCTNDSSKQKSPGVTSNDKAPAVVILEENDYDEIGDTTTEQTTNATYYNTPGKHLTLLDNPIRGENSTASHSEETQTKGSVNKAAKLIQEKSNGKFVQVDGFCGQWTFFAYKCPTGSDAVGEFWRFVGDRNIQNVVLLEDVACKVLPAASGSTFEGIKVFCKEEWQSKGIKKFIVTLSNEHLCEDADYLNQAYYIRDE</sequence>
<name>R7VIH0_CAPTE</name>
<proteinExistence type="predicted"/>
<keyword evidence="2" id="KW-0472">Membrane</keyword>
<feature type="region of interest" description="Disordered" evidence="1">
    <location>
        <begin position="259"/>
        <end position="278"/>
    </location>
</feature>
<evidence type="ECO:0000313" key="5">
    <source>
        <dbReference type="EnsemblMetazoa" id="CapteP191984"/>
    </source>
</evidence>
<feature type="domain" description="HTH psq-type" evidence="3">
    <location>
        <begin position="7"/>
        <end position="55"/>
    </location>
</feature>
<reference evidence="4 6" key="2">
    <citation type="journal article" date="2013" name="Nature">
        <title>Insights into bilaterian evolution from three spiralian genomes.</title>
        <authorList>
            <person name="Simakov O."/>
            <person name="Marletaz F."/>
            <person name="Cho S.J."/>
            <person name="Edsinger-Gonzales E."/>
            <person name="Havlak P."/>
            <person name="Hellsten U."/>
            <person name="Kuo D.H."/>
            <person name="Larsson T."/>
            <person name="Lv J."/>
            <person name="Arendt D."/>
            <person name="Savage R."/>
            <person name="Osoegawa K."/>
            <person name="de Jong P."/>
            <person name="Grimwood J."/>
            <person name="Chapman J.A."/>
            <person name="Shapiro H."/>
            <person name="Aerts A."/>
            <person name="Otillar R.P."/>
            <person name="Terry A.Y."/>
            <person name="Boore J.L."/>
            <person name="Grigoriev I.V."/>
            <person name="Lindberg D.R."/>
            <person name="Seaver E.C."/>
            <person name="Weisblat D.A."/>
            <person name="Putnam N.H."/>
            <person name="Rokhsar D.S."/>
        </authorList>
    </citation>
    <scope>NUCLEOTIDE SEQUENCE</scope>
    <source>
        <strain evidence="4 6">I ESC-2004</strain>
    </source>
</reference>
<evidence type="ECO:0000256" key="2">
    <source>
        <dbReference type="SAM" id="Phobius"/>
    </source>
</evidence>
<accession>R7VIH0</accession>
<dbReference type="SUPFAM" id="SSF52799">
    <property type="entry name" value="(Phosphotyrosine protein) phosphatases II"/>
    <property type="match status" value="1"/>
</dbReference>